<reference evidence="2" key="2">
    <citation type="submission" date="2020-11" db="EMBL/GenBank/DDBJ databases">
        <authorList>
            <consortium name="DOE Joint Genome Institute"/>
            <person name="Kuo A."/>
            <person name="Miyauchi S."/>
            <person name="Kiss E."/>
            <person name="Drula E."/>
            <person name="Kohler A."/>
            <person name="Sanchez-Garcia M."/>
            <person name="Andreopoulos B."/>
            <person name="Barry K.W."/>
            <person name="Bonito G."/>
            <person name="Buee M."/>
            <person name="Carver A."/>
            <person name="Chen C."/>
            <person name="Cichocki N."/>
            <person name="Clum A."/>
            <person name="Culley D."/>
            <person name="Crous P.W."/>
            <person name="Fauchery L."/>
            <person name="Girlanda M."/>
            <person name="Hayes R."/>
            <person name="Keri Z."/>
            <person name="Labutti K."/>
            <person name="Lipzen A."/>
            <person name="Lombard V."/>
            <person name="Magnuson J."/>
            <person name="Maillard F."/>
            <person name="Morin E."/>
            <person name="Murat C."/>
            <person name="Nolan M."/>
            <person name="Ohm R."/>
            <person name="Pangilinan J."/>
            <person name="Pereira M."/>
            <person name="Perotto S."/>
            <person name="Peter M."/>
            <person name="Riley R."/>
            <person name="Sitrit Y."/>
            <person name="Stielow B."/>
            <person name="Szollosi G."/>
            <person name="Zifcakova L."/>
            <person name="Stursova M."/>
            <person name="Spatafora J.W."/>
            <person name="Tedersoo L."/>
            <person name="Vaario L.-M."/>
            <person name="Yamada A."/>
            <person name="Yan M."/>
            <person name="Wang P."/>
            <person name="Xu J."/>
            <person name="Bruns T."/>
            <person name="Baldrian P."/>
            <person name="Vilgalys R."/>
            <person name="Henrissat B."/>
            <person name="Grigoriev I.V."/>
            <person name="Hibbett D."/>
            <person name="Nagy L.G."/>
            <person name="Martin F.M."/>
        </authorList>
    </citation>
    <scope>NUCLEOTIDE SEQUENCE</scope>
    <source>
        <strain evidence="2">UH-Tt-Lm1</strain>
    </source>
</reference>
<name>A0A9P6HBD8_9AGAM</name>
<accession>A0A9P6HBD8</accession>
<feature type="region of interest" description="Disordered" evidence="1">
    <location>
        <begin position="81"/>
        <end position="114"/>
    </location>
</feature>
<evidence type="ECO:0000256" key="1">
    <source>
        <dbReference type="SAM" id="MobiDB-lite"/>
    </source>
</evidence>
<gene>
    <name evidence="2" type="ORF">BJ322DRAFT_135454</name>
</gene>
<evidence type="ECO:0000313" key="3">
    <source>
        <dbReference type="Proteomes" id="UP000736335"/>
    </source>
</evidence>
<keyword evidence="3" id="KW-1185">Reference proteome</keyword>
<dbReference type="Proteomes" id="UP000736335">
    <property type="component" value="Unassembled WGS sequence"/>
</dbReference>
<protein>
    <submittedName>
        <fullName evidence="2">Uncharacterized protein</fullName>
    </submittedName>
</protein>
<dbReference type="AlphaFoldDB" id="A0A9P6HBD8"/>
<dbReference type="OrthoDB" id="3361009at2759"/>
<reference evidence="2" key="1">
    <citation type="journal article" date="2020" name="Nat. Commun.">
        <title>Large-scale genome sequencing of mycorrhizal fungi provides insights into the early evolution of symbiotic traits.</title>
        <authorList>
            <person name="Miyauchi S."/>
            <person name="Kiss E."/>
            <person name="Kuo A."/>
            <person name="Drula E."/>
            <person name="Kohler A."/>
            <person name="Sanchez-Garcia M."/>
            <person name="Morin E."/>
            <person name="Andreopoulos B."/>
            <person name="Barry K.W."/>
            <person name="Bonito G."/>
            <person name="Buee M."/>
            <person name="Carver A."/>
            <person name="Chen C."/>
            <person name="Cichocki N."/>
            <person name="Clum A."/>
            <person name="Culley D."/>
            <person name="Crous P.W."/>
            <person name="Fauchery L."/>
            <person name="Girlanda M."/>
            <person name="Hayes R.D."/>
            <person name="Keri Z."/>
            <person name="LaButti K."/>
            <person name="Lipzen A."/>
            <person name="Lombard V."/>
            <person name="Magnuson J."/>
            <person name="Maillard F."/>
            <person name="Murat C."/>
            <person name="Nolan M."/>
            <person name="Ohm R.A."/>
            <person name="Pangilinan J."/>
            <person name="Pereira M.F."/>
            <person name="Perotto S."/>
            <person name="Peter M."/>
            <person name="Pfister S."/>
            <person name="Riley R."/>
            <person name="Sitrit Y."/>
            <person name="Stielow J.B."/>
            <person name="Szollosi G."/>
            <person name="Zifcakova L."/>
            <person name="Stursova M."/>
            <person name="Spatafora J.W."/>
            <person name="Tedersoo L."/>
            <person name="Vaario L.M."/>
            <person name="Yamada A."/>
            <person name="Yan M."/>
            <person name="Wang P."/>
            <person name="Xu J."/>
            <person name="Bruns T."/>
            <person name="Baldrian P."/>
            <person name="Vilgalys R."/>
            <person name="Dunand C."/>
            <person name="Henrissat B."/>
            <person name="Grigoriev I.V."/>
            <person name="Hibbett D."/>
            <person name="Nagy L.G."/>
            <person name="Martin F.M."/>
        </authorList>
    </citation>
    <scope>NUCLEOTIDE SEQUENCE</scope>
    <source>
        <strain evidence="2">UH-Tt-Lm1</strain>
    </source>
</reference>
<organism evidence="2 3">
    <name type="scientific">Thelephora terrestris</name>
    <dbReference type="NCBI Taxonomy" id="56493"/>
    <lineage>
        <taxon>Eukaryota</taxon>
        <taxon>Fungi</taxon>
        <taxon>Dikarya</taxon>
        <taxon>Basidiomycota</taxon>
        <taxon>Agaricomycotina</taxon>
        <taxon>Agaricomycetes</taxon>
        <taxon>Thelephorales</taxon>
        <taxon>Thelephoraceae</taxon>
        <taxon>Thelephora</taxon>
    </lineage>
</organism>
<evidence type="ECO:0000313" key="2">
    <source>
        <dbReference type="EMBL" id="KAF9783100.1"/>
    </source>
</evidence>
<proteinExistence type="predicted"/>
<dbReference type="EMBL" id="WIUZ02000010">
    <property type="protein sequence ID" value="KAF9783100.1"/>
    <property type="molecule type" value="Genomic_DNA"/>
</dbReference>
<comment type="caution">
    <text evidence="2">The sequence shown here is derived from an EMBL/GenBank/DDBJ whole genome shotgun (WGS) entry which is preliminary data.</text>
</comment>
<feature type="compositionally biased region" description="Basic and acidic residues" evidence="1">
    <location>
        <begin position="82"/>
        <end position="94"/>
    </location>
</feature>
<feature type="compositionally biased region" description="Polar residues" evidence="1">
    <location>
        <begin position="1"/>
        <end position="13"/>
    </location>
</feature>
<feature type="region of interest" description="Disordered" evidence="1">
    <location>
        <begin position="1"/>
        <end position="59"/>
    </location>
</feature>
<sequence>MSTNYQRDTTSPAATGGALPGTTDTHSSQLPKIVLKNVDEATQQGSTQPGDGSAVRNVVVDTPSWKERVIGYAKKYRGTMLRRPETKEHGDKILQNRATVDDPNQAPERSGHLQ</sequence>
<feature type="compositionally biased region" description="Polar residues" evidence="1">
    <location>
        <begin position="40"/>
        <end position="50"/>
    </location>
</feature>